<dbReference type="Pfam" id="PF09394">
    <property type="entry name" value="Inhibitor_I42"/>
    <property type="match status" value="1"/>
</dbReference>
<name>A0ABR7IZE3_9FLAO</name>
<feature type="domain" description="Proteinase inhibitor I42 chagasin" evidence="3">
    <location>
        <begin position="28"/>
        <end position="118"/>
    </location>
</feature>
<keyword evidence="1 4" id="KW-0646">Protease inhibitor</keyword>
<dbReference type="InterPro" id="IPR052781">
    <property type="entry name" value="Cys_protease_inhibitor_I42"/>
</dbReference>
<gene>
    <name evidence="4" type="ORF">H8R27_09310</name>
</gene>
<accession>A0ABR7IZE3</accession>
<evidence type="ECO:0000313" key="5">
    <source>
        <dbReference type="Proteomes" id="UP000605990"/>
    </source>
</evidence>
<dbReference type="PROSITE" id="PS51257">
    <property type="entry name" value="PROKAR_LIPOPROTEIN"/>
    <property type="match status" value="1"/>
</dbReference>
<dbReference type="Proteomes" id="UP000605990">
    <property type="component" value="Unassembled WGS sequence"/>
</dbReference>
<sequence>MKKAIIIVLATGLFSCNSQKGIQTDYEVNKNETFEVILKSNPTTGYSWKWVKNQSSKLVDSVSTSYTQDKAESGMVGVGGKEIWKFKGKESGVDTLVFEYARSWEKNTAAETKKVVVRVK</sequence>
<proteinExistence type="predicted"/>
<comment type="caution">
    <text evidence="4">The sequence shown here is derived from an EMBL/GenBank/DDBJ whole genome shotgun (WGS) entry which is preliminary data.</text>
</comment>
<dbReference type="Gene3D" id="2.60.40.2020">
    <property type="match status" value="1"/>
</dbReference>
<reference evidence="4 5" key="1">
    <citation type="submission" date="2020-08" db="EMBL/GenBank/DDBJ databases">
        <title>Description of novel Flavobacterium F-408 isolate.</title>
        <authorList>
            <person name="Saticioglu I.B."/>
            <person name="Duman M."/>
            <person name="Altun S."/>
        </authorList>
    </citation>
    <scope>NUCLEOTIDE SEQUENCE [LARGE SCALE GENOMIC DNA]</scope>
    <source>
        <strain evidence="4 5">F-408</strain>
    </source>
</reference>
<dbReference type="InterPro" id="IPR018990">
    <property type="entry name" value="Prot_inh_I42_chagasin"/>
</dbReference>
<dbReference type="InterPro" id="IPR036331">
    <property type="entry name" value="Chagasin-like_sf"/>
</dbReference>
<keyword evidence="5" id="KW-1185">Reference proteome</keyword>
<keyword evidence="2" id="KW-0789">Thiol protease inhibitor</keyword>
<organism evidence="4 5">
    <name type="scientific">Flavobacterium bernardetii</name>
    <dbReference type="NCBI Taxonomy" id="2813823"/>
    <lineage>
        <taxon>Bacteria</taxon>
        <taxon>Pseudomonadati</taxon>
        <taxon>Bacteroidota</taxon>
        <taxon>Flavobacteriia</taxon>
        <taxon>Flavobacteriales</taxon>
        <taxon>Flavobacteriaceae</taxon>
        <taxon>Flavobacterium</taxon>
    </lineage>
</organism>
<evidence type="ECO:0000256" key="1">
    <source>
        <dbReference type="ARBA" id="ARBA00022690"/>
    </source>
</evidence>
<dbReference type="EMBL" id="JACRUN010000005">
    <property type="protein sequence ID" value="MBC5835083.1"/>
    <property type="molecule type" value="Genomic_DNA"/>
</dbReference>
<dbReference type="GO" id="GO:0030414">
    <property type="term" value="F:peptidase inhibitor activity"/>
    <property type="evidence" value="ECO:0007669"/>
    <property type="project" value="UniProtKB-KW"/>
</dbReference>
<dbReference type="SUPFAM" id="SSF141066">
    <property type="entry name" value="ICP-like"/>
    <property type="match status" value="1"/>
</dbReference>
<evidence type="ECO:0000313" key="4">
    <source>
        <dbReference type="EMBL" id="MBC5835083.1"/>
    </source>
</evidence>
<evidence type="ECO:0000259" key="3">
    <source>
        <dbReference type="Pfam" id="PF09394"/>
    </source>
</evidence>
<dbReference type="RefSeq" id="WP_166129415.1">
    <property type="nucleotide sequence ID" value="NZ_JAANOQ010000006.1"/>
</dbReference>
<protein>
    <submittedName>
        <fullName evidence="4">Protease inhibitor I42 family protein</fullName>
    </submittedName>
</protein>
<dbReference type="PANTHER" id="PTHR36530">
    <property type="entry name" value="INHIBITOR OF CYSTEINE PEPTIDASE"/>
    <property type="match status" value="1"/>
</dbReference>
<dbReference type="PANTHER" id="PTHR36530:SF1">
    <property type="entry name" value="AMOEBIASIN-1"/>
    <property type="match status" value="1"/>
</dbReference>
<evidence type="ECO:0000256" key="2">
    <source>
        <dbReference type="ARBA" id="ARBA00022704"/>
    </source>
</evidence>